<dbReference type="AlphaFoldDB" id="A0A226EHT8"/>
<dbReference type="OrthoDB" id="16434at2759"/>
<dbReference type="GO" id="GO:0003735">
    <property type="term" value="F:structural constituent of ribosome"/>
    <property type="evidence" value="ECO:0007669"/>
    <property type="project" value="InterPro"/>
</dbReference>
<comment type="caution">
    <text evidence="1">The sequence shown here is derived from an EMBL/GenBank/DDBJ whole genome shotgun (WGS) entry which is preliminary data.</text>
</comment>
<keyword evidence="2" id="KW-1185">Reference proteome</keyword>
<evidence type="ECO:0000313" key="1">
    <source>
        <dbReference type="EMBL" id="OXA56311.1"/>
    </source>
</evidence>
<organism evidence="1 2">
    <name type="scientific">Folsomia candida</name>
    <name type="common">Springtail</name>
    <dbReference type="NCBI Taxonomy" id="158441"/>
    <lineage>
        <taxon>Eukaryota</taxon>
        <taxon>Metazoa</taxon>
        <taxon>Ecdysozoa</taxon>
        <taxon>Arthropoda</taxon>
        <taxon>Hexapoda</taxon>
        <taxon>Collembola</taxon>
        <taxon>Entomobryomorpha</taxon>
        <taxon>Isotomoidea</taxon>
        <taxon>Isotomidae</taxon>
        <taxon>Proisotominae</taxon>
        <taxon>Folsomia</taxon>
    </lineage>
</organism>
<name>A0A226EHT8_FOLCA</name>
<dbReference type="OMA" id="LEYPENC"/>
<dbReference type="PANTHER" id="PTHR28589:SF1">
    <property type="entry name" value="SMALL RIBOSOMAL SUBUNIT PROTEIN MS34"/>
    <property type="match status" value="1"/>
</dbReference>
<dbReference type="GO" id="GO:0005739">
    <property type="term" value="C:mitochondrion"/>
    <property type="evidence" value="ECO:0007669"/>
    <property type="project" value="InterPro"/>
</dbReference>
<evidence type="ECO:0000313" key="2">
    <source>
        <dbReference type="Proteomes" id="UP000198287"/>
    </source>
</evidence>
<sequence>MPVMQYFGFRNAEFGRPLWEIVLNLKNFGRGRYVVNPLIAEKYPKEPCFYKILSVHPHFLEYPENCQGNIFVQQVHRGVPREGPVDIGDIAESPSYQLILKEDEAAFLKKWEQYKANPLPVNALPRTAPLPPLWREIISRERGIRPEDVPPIPMLHDPIEPGVGDPRRLAAEGEEPTFRLGPGNWKAKFPELLQHVVWTREAAREKYCTKVPSYDFMYLKRRFAPIEISEGSASNEGAKSS</sequence>
<dbReference type="EMBL" id="LNIX01000004">
    <property type="protein sequence ID" value="OXA56311.1"/>
    <property type="molecule type" value="Genomic_DNA"/>
</dbReference>
<gene>
    <name evidence="1" type="ORF">Fcan01_09044</name>
</gene>
<accession>A0A226EHT8</accession>
<evidence type="ECO:0008006" key="3">
    <source>
        <dbReference type="Google" id="ProtNLM"/>
    </source>
</evidence>
<dbReference type="InterPro" id="IPR032053">
    <property type="entry name" value="Ribosomal_mS34"/>
</dbReference>
<dbReference type="PANTHER" id="PTHR28589">
    <property type="entry name" value="28S RIBOSOMAL PROTEIN S34, MITOCHONDRIAL"/>
    <property type="match status" value="1"/>
</dbReference>
<dbReference type="Pfam" id="PF16053">
    <property type="entry name" value="MRP-S34"/>
    <property type="match status" value="1"/>
</dbReference>
<proteinExistence type="predicted"/>
<protein>
    <recommendedName>
        <fullName evidence="3">28S ribosomal protein S34, mitochondrial</fullName>
    </recommendedName>
</protein>
<dbReference type="Proteomes" id="UP000198287">
    <property type="component" value="Unassembled WGS sequence"/>
</dbReference>
<dbReference type="STRING" id="158441.A0A226EHT8"/>
<reference evidence="1 2" key="1">
    <citation type="submission" date="2015-12" db="EMBL/GenBank/DDBJ databases">
        <title>The genome of Folsomia candida.</title>
        <authorList>
            <person name="Faddeeva A."/>
            <person name="Derks M.F."/>
            <person name="Anvar Y."/>
            <person name="Smit S."/>
            <person name="Van Straalen N."/>
            <person name="Roelofs D."/>
        </authorList>
    </citation>
    <scope>NUCLEOTIDE SEQUENCE [LARGE SCALE GENOMIC DNA]</scope>
    <source>
        <strain evidence="1 2">VU population</strain>
        <tissue evidence="1">Whole body</tissue>
    </source>
</reference>